<proteinExistence type="predicted"/>
<dbReference type="Proteomes" id="UP000076738">
    <property type="component" value="Unassembled WGS sequence"/>
</dbReference>
<dbReference type="EMBL" id="KV417302">
    <property type="protein sequence ID" value="KZO93357.1"/>
    <property type="molecule type" value="Genomic_DNA"/>
</dbReference>
<protein>
    <submittedName>
        <fullName evidence="2">Uncharacterized protein</fullName>
    </submittedName>
</protein>
<accession>A0A167J8Y3</accession>
<evidence type="ECO:0000256" key="1">
    <source>
        <dbReference type="SAM" id="MobiDB-lite"/>
    </source>
</evidence>
<sequence length="104" mass="11173">MPPNPSTDPIASKSSSPNGHKAGDGQITARLRRYGSMGKFNPTVTLVAVVKSCGTLEQSLGDMDKAADFLTSNPWVTGILEAAFHLKAFKLVRELRKFPLLVCA</sequence>
<feature type="region of interest" description="Disordered" evidence="1">
    <location>
        <begin position="1"/>
        <end position="24"/>
    </location>
</feature>
<reference evidence="2 3" key="1">
    <citation type="journal article" date="2016" name="Mol. Biol. Evol.">
        <title>Comparative Genomics of Early-Diverging Mushroom-Forming Fungi Provides Insights into the Origins of Lignocellulose Decay Capabilities.</title>
        <authorList>
            <person name="Nagy L.G."/>
            <person name="Riley R."/>
            <person name="Tritt A."/>
            <person name="Adam C."/>
            <person name="Daum C."/>
            <person name="Floudas D."/>
            <person name="Sun H."/>
            <person name="Yadav J.S."/>
            <person name="Pangilinan J."/>
            <person name="Larsson K.H."/>
            <person name="Matsuura K."/>
            <person name="Barry K."/>
            <person name="Labutti K."/>
            <person name="Kuo R."/>
            <person name="Ohm R.A."/>
            <person name="Bhattacharya S.S."/>
            <person name="Shirouzu T."/>
            <person name="Yoshinaga Y."/>
            <person name="Martin F.M."/>
            <person name="Grigoriev I.V."/>
            <person name="Hibbett D.S."/>
        </authorList>
    </citation>
    <scope>NUCLEOTIDE SEQUENCE [LARGE SCALE GENOMIC DNA]</scope>
    <source>
        <strain evidence="2 3">TUFC12733</strain>
    </source>
</reference>
<name>A0A167J8Y3_CALVF</name>
<dbReference type="AlphaFoldDB" id="A0A167J8Y3"/>
<organism evidence="2 3">
    <name type="scientific">Calocera viscosa (strain TUFC12733)</name>
    <dbReference type="NCBI Taxonomy" id="1330018"/>
    <lineage>
        <taxon>Eukaryota</taxon>
        <taxon>Fungi</taxon>
        <taxon>Dikarya</taxon>
        <taxon>Basidiomycota</taxon>
        <taxon>Agaricomycotina</taxon>
        <taxon>Dacrymycetes</taxon>
        <taxon>Dacrymycetales</taxon>
        <taxon>Dacrymycetaceae</taxon>
        <taxon>Calocera</taxon>
    </lineage>
</organism>
<keyword evidence="3" id="KW-1185">Reference proteome</keyword>
<gene>
    <name evidence="2" type="ORF">CALVIDRAFT_540083</name>
</gene>
<evidence type="ECO:0000313" key="3">
    <source>
        <dbReference type="Proteomes" id="UP000076738"/>
    </source>
</evidence>
<evidence type="ECO:0000313" key="2">
    <source>
        <dbReference type="EMBL" id="KZO93357.1"/>
    </source>
</evidence>
<dbReference type="OrthoDB" id="10546917at2759"/>
<feature type="compositionally biased region" description="Polar residues" evidence="1">
    <location>
        <begin position="7"/>
        <end position="18"/>
    </location>
</feature>